<dbReference type="InterPro" id="IPR002909">
    <property type="entry name" value="IPT_dom"/>
</dbReference>
<feature type="signal peptide" evidence="4">
    <location>
        <begin position="1"/>
        <end position="28"/>
    </location>
</feature>
<gene>
    <name evidence="6" type="ORF">FGG15_19905</name>
</gene>
<dbReference type="Pfam" id="PF01833">
    <property type="entry name" value="TIG"/>
    <property type="match status" value="1"/>
</dbReference>
<feature type="chain" id="PRO_5046564301" description="IPT/TIG domain-containing protein" evidence="4">
    <location>
        <begin position="29"/>
        <end position="487"/>
    </location>
</feature>
<dbReference type="Pfam" id="PF01436">
    <property type="entry name" value="NHL"/>
    <property type="match status" value="3"/>
</dbReference>
<feature type="repeat" description="NHL" evidence="2">
    <location>
        <begin position="230"/>
        <end position="260"/>
    </location>
</feature>
<dbReference type="PROSITE" id="PS51125">
    <property type="entry name" value="NHL"/>
    <property type="match status" value="2"/>
</dbReference>
<dbReference type="InterPro" id="IPR011042">
    <property type="entry name" value="6-blade_b-propeller_TolB-like"/>
</dbReference>
<evidence type="ECO:0000256" key="1">
    <source>
        <dbReference type="ARBA" id="ARBA00022737"/>
    </source>
</evidence>
<dbReference type="Proteomes" id="UP000751614">
    <property type="component" value="Unassembled WGS sequence"/>
</dbReference>
<dbReference type="PANTHER" id="PTHR13833:SF71">
    <property type="entry name" value="NHL DOMAIN-CONTAINING PROTEIN"/>
    <property type="match status" value="1"/>
</dbReference>
<dbReference type="SMART" id="SM00429">
    <property type="entry name" value="IPT"/>
    <property type="match status" value="1"/>
</dbReference>
<organism evidence="6 7">
    <name type="scientific">Flagellimonas algicola</name>
    <dbReference type="NCBI Taxonomy" id="2583815"/>
    <lineage>
        <taxon>Bacteria</taxon>
        <taxon>Pseudomonadati</taxon>
        <taxon>Bacteroidota</taxon>
        <taxon>Flavobacteriia</taxon>
        <taxon>Flavobacteriales</taxon>
        <taxon>Flavobacteriaceae</taxon>
        <taxon>Flagellimonas</taxon>
    </lineage>
</organism>
<keyword evidence="4" id="KW-0732">Signal</keyword>
<dbReference type="EMBL" id="VCNI01000009">
    <property type="protein sequence ID" value="TMU50375.1"/>
    <property type="molecule type" value="Genomic_DNA"/>
</dbReference>
<evidence type="ECO:0000256" key="3">
    <source>
        <dbReference type="SAM" id="MobiDB-lite"/>
    </source>
</evidence>
<proteinExistence type="predicted"/>
<evidence type="ECO:0000259" key="5">
    <source>
        <dbReference type="SMART" id="SM00429"/>
    </source>
</evidence>
<feature type="compositionally biased region" description="Acidic residues" evidence="3">
    <location>
        <begin position="50"/>
        <end position="70"/>
    </location>
</feature>
<dbReference type="PANTHER" id="PTHR13833">
    <property type="match status" value="1"/>
</dbReference>
<feature type="region of interest" description="Disordered" evidence="3">
    <location>
        <begin position="40"/>
        <end position="70"/>
    </location>
</feature>
<dbReference type="SUPFAM" id="SSF81296">
    <property type="entry name" value="E set domains"/>
    <property type="match status" value="1"/>
</dbReference>
<reference evidence="6 7" key="1">
    <citation type="submission" date="2019-05" db="EMBL/GenBank/DDBJ databases">
        <title>Flagellimonas sp. AsT0115, sp. nov., isolated from a marine red algae, Asparagopsis taxiformis.</title>
        <authorList>
            <person name="Kim J."/>
            <person name="Jeong S.E."/>
            <person name="Jeon C.O."/>
        </authorList>
    </citation>
    <scope>NUCLEOTIDE SEQUENCE [LARGE SCALE GENOMIC DNA]</scope>
    <source>
        <strain evidence="6 7">AsT0115</strain>
    </source>
</reference>
<evidence type="ECO:0000313" key="7">
    <source>
        <dbReference type="Proteomes" id="UP000751614"/>
    </source>
</evidence>
<dbReference type="Gene3D" id="2.60.40.10">
    <property type="entry name" value="Immunoglobulins"/>
    <property type="match status" value="1"/>
</dbReference>
<dbReference type="CDD" id="cd00603">
    <property type="entry name" value="IPT_PCSR"/>
    <property type="match status" value="1"/>
</dbReference>
<dbReference type="InterPro" id="IPR014756">
    <property type="entry name" value="Ig_E-set"/>
</dbReference>
<accession>A0ABY2WG69</accession>
<dbReference type="PROSITE" id="PS51257">
    <property type="entry name" value="PROKAR_LIPOPROTEIN"/>
    <property type="match status" value="1"/>
</dbReference>
<protein>
    <recommendedName>
        <fullName evidence="5">IPT/TIG domain-containing protein</fullName>
    </recommendedName>
</protein>
<keyword evidence="1" id="KW-0677">Repeat</keyword>
<name>A0ABY2WG69_9FLAO</name>
<keyword evidence="7" id="KW-1185">Reference proteome</keyword>
<dbReference type="Gene3D" id="2.120.10.30">
    <property type="entry name" value="TolB, C-terminal domain"/>
    <property type="match status" value="3"/>
</dbReference>
<evidence type="ECO:0000256" key="2">
    <source>
        <dbReference type="PROSITE-ProRule" id="PRU00504"/>
    </source>
</evidence>
<evidence type="ECO:0000313" key="6">
    <source>
        <dbReference type="EMBL" id="TMU50375.1"/>
    </source>
</evidence>
<dbReference type="SUPFAM" id="SSF101898">
    <property type="entry name" value="NHL repeat"/>
    <property type="match status" value="1"/>
</dbReference>
<evidence type="ECO:0000256" key="4">
    <source>
        <dbReference type="SAM" id="SignalP"/>
    </source>
</evidence>
<feature type="repeat" description="NHL" evidence="2">
    <location>
        <begin position="177"/>
        <end position="212"/>
    </location>
</feature>
<feature type="domain" description="IPT/TIG" evidence="5">
    <location>
        <begin position="74"/>
        <end position="154"/>
    </location>
</feature>
<dbReference type="InterPro" id="IPR001258">
    <property type="entry name" value="NHL_repeat"/>
</dbReference>
<dbReference type="InterPro" id="IPR013783">
    <property type="entry name" value="Ig-like_fold"/>
</dbReference>
<sequence>MKTMKTMKTIGILRLRDIFLLLVLLSLALSCGSDDNGMDCPDPTNADCDQVGDDPQDDDPQDDDPQDDDPVVLEPTLSSVAPVTGPKHTEVVITGENFGTDPDKVSVSFNGTPGEVLGVTDTEVTVRVPARAYTGPITMEVDGFDLTGPEFVYELSEVNVETFAGTPEESGYEEGTGTAAKFDRPNDLVMDSKGNIFVVDRENNVIRKITPQGEVTTFAGGFGIGGAVVFNGPNGLAIDGDDNIYVADSGNDRIVKITPNGVWSIIAGGNGSGYVNGRGNLAQFNNPSAILVGENAGGSALYVSDINNHAIRRISLDDDQYTVNTYAGPEVSGQGGYMDGSLSGARFKSPWGMAKSGEGTILLADFGNSRIRAIDQDNENVGTFAGSDNGYVTDVPRSEARFRNPSDISVAGDETVYIADSDNSCIRQIDPEGHVTTIAGNPNSVGYNDGPGDEAQFNSPLGVLHTGEGEIYVADTFNHVIRKIIID</sequence>
<comment type="caution">
    <text evidence="6">The sequence shown here is derived from an EMBL/GenBank/DDBJ whole genome shotgun (WGS) entry which is preliminary data.</text>
</comment>